<proteinExistence type="predicted"/>
<dbReference type="RefSeq" id="WP_302929499.1">
    <property type="nucleotide sequence ID" value="NZ_JAJEPW010000042.1"/>
</dbReference>
<name>A0AAE3DEP6_9FIRM</name>
<feature type="region of interest" description="Disordered" evidence="1">
    <location>
        <begin position="174"/>
        <end position="211"/>
    </location>
</feature>
<feature type="domain" description="Calcineurin-like phosphoesterase" evidence="2">
    <location>
        <begin position="4"/>
        <end position="146"/>
    </location>
</feature>
<dbReference type="Gene3D" id="3.60.21.10">
    <property type="match status" value="1"/>
</dbReference>
<dbReference type="InterPro" id="IPR004843">
    <property type="entry name" value="Calcineurin-like_PHP"/>
</dbReference>
<keyword evidence="3" id="KW-0378">Hydrolase</keyword>
<evidence type="ECO:0000313" key="3">
    <source>
        <dbReference type="EMBL" id="MCC2130282.1"/>
    </source>
</evidence>
<dbReference type="AlphaFoldDB" id="A0AAE3DEP6"/>
<dbReference type="Proteomes" id="UP001199319">
    <property type="component" value="Unassembled WGS sequence"/>
</dbReference>
<dbReference type="InterPro" id="IPR029052">
    <property type="entry name" value="Metallo-depent_PP-like"/>
</dbReference>
<protein>
    <submittedName>
        <fullName evidence="3">Hydrolase</fullName>
    </submittedName>
</protein>
<dbReference type="GO" id="GO:0016787">
    <property type="term" value="F:hydrolase activity"/>
    <property type="evidence" value="ECO:0007669"/>
    <property type="project" value="UniProtKB-KW"/>
</dbReference>
<organism evidence="3 4">
    <name type="scientific">Brotocaccenecus cirricatena</name>
    <dbReference type="NCBI Taxonomy" id="3064195"/>
    <lineage>
        <taxon>Bacteria</taxon>
        <taxon>Bacillati</taxon>
        <taxon>Bacillota</taxon>
        <taxon>Clostridia</taxon>
        <taxon>Eubacteriales</taxon>
        <taxon>Oscillospiraceae</taxon>
        <taxon>Brotocaccenecus</taxon>
    </lineage>
</organism>
<dbReference type="EMBL" id="JAJEPW010000042">
    <property type="protein sequence ID" value="MCC2130282.1"/>
    <property type="molecule type" value="Genomic_DNA"/>
</dbReference>
<dbReference type="Pfam" id="PF00149">
    <property type="entry name" value="Metallophos"/>
    <property type="match status" value="1"/>
</dbReference>
<gene>
    <name evidence="3" type="ORF">LKD37_12310</name>
</gene>
<keyword evidence="4" id="KW-1185">Reference proteome</keyword>
<evidence type="ECO:0000313" key="4">
    <source>
        <dbReference type="Proteomes" id="UP001199319"/>
    </source>
</evidence>
<evidence type="ECO:0000256" key="1">
    <source>
        <dbReference type="SAM" id="MobiDB-lite"/>
    </source>
</evidence>
<sequence length="211" mass="24466">MIFYTADLHFHYEPFLPSRPFDTVENMDRQLIHRWNEAVSEEDTVYVVGDVGYNRGLVPGDALSRLRGHKHLIRGNHDTGFENAGELYRYFETVTDFNEIDDGEVHIILCHYPILYRKRGYMVHGHLHQARGPEYDILRQLPRVLNAGVDVNFYRPVTLPQLIENNRAFYSGAHDALIPPPPPPRRRGGDGWLPGQPDFRPLPPRPDFDKE</sequence>
<accession>A0AAE3DEP6</accession>
<comment type="caution">
    <text evidence="3">The sequence shown here is derived from an EMBL/GenBank/DDBJ whole genome shotgun (WGS) entry which is preliminary data.</text>
</comment>
<evidence type="ECO:0000259" key="2">
    <source>
        <dbReference type="Pfam" id="PF00149"/>
    </source>
</evidence>
<dbReference type="SUPFAM" id="SSF56300">
    <property type="entry name" value="Metallo-dependent phosphatases"/>
    <property type="match status" value="1"/>
</dbReference>
<reference evidence="3" key="1">
    <citation type="submission" date="2021-10" db="EMBL/GenBank/DDBJ databases">
        <title>Anaerobic single-cell dispensing facilitates the cultivation of human gut bacteria.</title>
        <authorList>
            <person name="Afrizal A."/>
        </authorList>
    </citation>
    <scope>NUCLEOTIDE SEQUENCE</scope>
    <source>
        <strain evidence="3">CLA-AA-H272</strain>
    </source>
</reference>